<reference evidence="1" key="1">
    <citation type="submission" date="2018-01" db="EMBL/GenBank/DDBJ databases">
        <title>Plasmids of psychrophilic Polaromonas spp. isolated from Arctic and Antarctic glaciers.</title>
        <authorList>
            <person name="Dziewit L."/>
            <person name="Ciok A."/>
        </authorList>
    </citation>
    <scope>NUCLEOTIDE SEQUENCE</scope>
    <source>
        <plasmid evidence="1">pH8NP2</plasmid>
    </source>
</reference>
<dbReference type="AlphaFoldDB" id="A0A2S1FJB2"/>
<name>A0A2S1FJB2_9BURK</name>
<organism evidence="1">
    <name type="scientific">Polaromonas sp. H8N</name>
    <dbReference type="NCBI Taxonomy" id="1840297"/>
    <lineage>
        <taxon>Bacteria</taxon>
        <taxon>Pseudomonadati</taxon>
        <taxon>Pseudomonadota</taxon>
        <taxon>Betaproteobacteria</taxon>
        <taxon>Burkholderiales</taxon>
        <taxon>Comamonadaceae</taxon>
        <taxon>Polaromonas</taxon>
    </lineage>
</organism>
<proteinExistence type="predicted"/>
<dbReference type="InterPro" id="IPR007460">
    <property type="entry name" value="BrnT_toxin"/>
</dbReference>
<accession>A0A2S1FJB2</accession>
<dbReference type="InterPro" id="IPR038573">
    <property type="entry name" value="BrnT_sf"/>
</dbReference>
<evidence type="ECO:0000313" key="1">
    <source>
        <dbReference type="EMBL" id="AWD72277.1"/>
    </source>
</evidence>
<geneLocation type="plasmid" evidence="1">
    <name>pH8NP2</name>
</geneLocation>
<gene>
    <name evidence="1" type="ORF">pH8NP2_p002</name>
</gene>
<sequence length="96" mass="11214">MHKFIEWDPAKAESNYRKHGVRFEVAARAFDDPLAVSTQDRFENGEARWQTLGRVEGFLLLLVAHTVRDEEDGAEVIRIISARRPTKQEKQRYEND</sequence>
<dbReference type="RefSeq" id="WP_181375920.1">
    <property type="nucleotide sequence ID" value="NZ_MG869622.1"/>
</dbReference>
<keyword evidence="1" id="KW-0614">Plasmid</keyword>
<dbReference type="Gene3D" id="3.10.450.530">
    <property type="entry name" value="Ribonuclease toxin, BrnT, of type II toxin-antitoxin system"/>
    <property type="match status" value="1"/>
</dbReference>
<dbReference type="EMBL" id="MG869622">
    <property type="protein sequence ID" value="AWD72277.1"/>
    <property type="molecule type" value="Genomic_DNA"/>
</dbReference>
<dbReference type="Pfam" id="PF04365">
    <property type="entry name" value="BrnT_toxin"/>
    <property type="match status" value="1"/>
</dbReference>
<protein>
    <submittedName>
        <fullName evidence="1">Toxin of addiction module, BrnT superfamily</fullName>
    </submittedName>
</protein>